<evidence type="ECO:0000256" key="1">
    <source>
        <dbReference type="SAM" id="Phobius"/>
    </source>
</evidence>
<reference evidence="3" key="1">
    <citation type="submission" date="2014-10" db="EMBL/GenBank/DDBJ databases">
        <title>Characterization of Lactobacillus fermentum phage vB_S_LfeInf.</title>
        <authorList>
            <person name="Liu M."/>
            <person name="Gill J.J."/>
            <person name="Berry J."/>
            <person name="Young R.III."/>
            <person name="Summer E.J."/>
        </authorList>
    </citation>
    <scope>NUCLEOTIDE SEQUENCE [LARGE SCALE GENOMIC DNA]</scope>
</reference>
<evidence type="ECO:0000313" key="2">
    <source>
        <dbReference type="EMBL" id="AIZ94735.1"/>
    </source>
</evidence>
<sequence length="166" mass="19525">MSKVKEETQKILQRSPEYWAFNSSVCLLISFIAIGAVMILDFFMRVWWLDLILYLVAFASFDRAMFYTYSYGQSSLMFFWDKLIVHYEDEKNNKHTAYLLSEKAIDNYIPDTVYFLAHKDGQLLLDEKQDLFAFYDKESAVEYGKGLEEDVLVMPLNLTRGDQSEQ</sequence>
<feature type="transmembrane region" description="Helical" evidence="1">
    <location>
        <begin position="46"/>
        <end position="69"/>
    </location>
</feature>
<keyword evidence="1" id="KW-0472">Membrane</keyword>
<feature type="transmembrane region" description="Helical" evidence="1">
    <location>
        <begin position="20"/>
        <end position="40"/>
    </location>
</feature>
<organism evidence="2 3">
    <name type="scientific">Lactobacillus phage LfeInf</name>
    <dbReference type="NCBI Taxonomy" id="1567484"/>
    <lineage>
        <taxon>Viruses</taxon>
        <taxon>Duplodnaviria</taxon>
        <taxon>Heunggongvirae</taxon>
        <taxon>Uroviricota</taxon>
        <taxon>Caudoviricetes</taxon>
        <taxon>Herelleviridae</taxon>
        <taxon>Hopescreekvirus</taxon>
        <taxon>Hopescreekvirus LfeInf</taxon>
    </lineage>
</organism>
<keyword evidence="1" id="KW-1133">Transmembrane helix</keyword>
<dbReference type="Proteomes" id="UP000030922">
    <property type="component" value="Segment"/>
</dbReference>
<dbReference type="KEGG" id="vg:26793897"/>
<evidence type="ECO:0000313" key="3">
    <source>
        <dbReference type="Proteomes" id="UP000030922"/>
    </source>
</evidence>
<keyword evidence="3" id="KW-1185">Reference proteome</keyword>
<keyword evidence="1" id="KW-0812">Transmembrane</keyword>
<gene>
    <name evidence="2" type="ORF">LfeInf_109</name>
</gene>
<dbReference type="GeneID" id="26793897"/>
<dbReference type="EMBL" id="KP054477">
    <property type="protein sequence ID" value="AIZ94735.1"/>
    <property type="molecule type" value="Genomic_DNA"/>
</dbReference>
<dbReference type="RefSeq" id="YP_009222347.1">
    <property type="nucleotide sequence ID" value="NC_029058.1"/>
</dbReference>
<reference evidence="2 3" key="2">
    <citation type="journal article" date="2015" name="Biotechnol. Biofuels">
        <title>Bacteriophage application restores ethanol fermentation characteristics disrupted by Lactobacillus fermentum.</title>
        <authorList>
            <person name="Liu M."/>
            <person name="Bischoff K.M."/>
            <person name="Gill J.J."/>
            <person name="Mire-Criscione M.D."/>
            <person name="Berry J.D."/>
            <person name="Young R."/>
            <person name="Summer E.J."/>
        </authorList>
    </citation>
    <scope>NUCLEOTIDE SEQUENCE [LARGE SCALE GENOMIC DNA]</scope>
</reference>
<protein>
    <submittedName>
        <fullName evidence="2">Uncharacterized protein</fullName>
    </submittedName>
</protein>
<name>A0A0A7NNU5_9CAUD</name>
<proteinExistence type="predicted"/>
<accession>A0A0A7NNU5</accession>